<dbReference type="Gene3D" id="2.60.40.10">
    <property type="entry name" value="Immunoglobulins"/>
    <property type="match status" value="2"/>
</dbReference>
<dbReference type="InterPro" id="IPR003598">
    <property type="entry name" value="Ig_sub2"/>
</dbReference>
<keyword evidence="5" id="KW-1185">Reference proteome</keyword>
<feature type="chain" id="PRO_5012438704" description="Ig-like domain-containing protein" evidence="2">
    <location>
        <begin position="27"/>
        <end position="283"/>
    </location>
</feature>
<dbReference type="EMBL" id="MTYJ01000047">
    <property type="protein sequence ID" value="OQV18625.1"/>
    <property type="molecule type" value="Genomic_DNA"/>
</dbReference>
<dbReference type="GO" id="GO:0070593">
    <property type="term" value="P:dendrite self-avoidance"/>
    <property type="evidence" value="ECO:0007669"/>
    <property type="project" value="TreeGrafter"/>
</dbReference>
<keyword evidence="1" id="KW-0393">Immunoglobulin domain</keyword>
<evidence type="ECO:0000313" key="4">
    <source>
        <dbReference type="EMBL" id="OQV18625.1"/>
    </source>
</evidence>
<dbReference type="InterPro" id="IPR003599">
    <property type="entry name" value="Ig_sub"/>
</dbReference>
<dbReference type="PANTHER" id="PTHR10075:SF100">
    <property type="entry name" value="FASCICLIN-2"/>
    <property type="match status" value="1"/>
</dbReference>
<dbReference type="AlphaFoldDB" id="A0A1W0WTV2"/>
<proteinExistence type="predicted"/>
<dbReference type="Pfam" id="PF13927">
    <property type="entry name" value="Ig_3"/>
    <property type="match status" value="2"/>
</dbReference>
<dbReference type="PROSITE" id="PS50835">
    <property type="entry name" value="IG_LIKE"/>
    <property type="match status" value="2"/>
</dbReference>
<dbReference type="SMART" id="SM00409">
    <property type="entry name" value="IG"/>
    <property type="match status" value="2"/>
</dbReference>
<protein>
    <recommendedName>
        <fullName evidence="3">Ig-like domain-containing protein</fullName>
    </recommendedName>
</protein>
<sequence>MRSTLSVPFKVLVLSILLIVINQCAAAELLQSNAKTEEAATARISGNVAFVEPKPPAFLEVMLHESVALVCEAASLNGPAPLIAWLRNGKPIHTGYNSKIHTDTHELNADVVITSTTRSILYLDCLSTSDVTATYTCVAGNTVSHVQTDTHLLLLPGQLNPRVARNCAVQKRSSAGTVRQPRIVMWSRNTLQLQGQAVTLFCRTTGVPAPRITWEFRYGQTGKTGEIRSITNDDRHVIRHNGDLVVRDLDFAEDMGLYVCKAQNSNGFDRAEAFLYPVKEAEA</sequence>
<dbReference type="GO" id="GO:0005886">
    <property type="term" value="C:plasma membrane"/>
    <property type="evidence" value="ECO:0007669"/>
    <property type="project" value="TreeGrafter"/>
</dbReference>
<dbReference type="SUPFAM" id="SSF48726">
    <property type="entry name" value="Immunoglobulin"/>
    <property type="match status" value="2"/>
</dbReference>
<evidence type="ECO:0000259" key="3">
    <source>
        <dbReference type="PROSITE" id="PS50835"/>
    </source>
</evidence>
<dbReference type="PANTHER" id="PTHR10075">
    <property type="entry name" value="BASIGIN RELATED"/>
    <property type="match status" value="1"/>
</dbReference>
<dbReference type="InterPro" id="IPR007110">
    <property type="entry name" value="Ig-like_dom"/>
</dbReference>
<evidence type="ECO:0000256" key="1">
    <source>
        <dbReference type="ARBA" id="ARBA00023319"/>
    </source>
</evidence>
<accession>A0A1W0WTV2</accession>
<organism evidence="4 5">
    <name type="scientific">Hypsibius exemplaris</name>
    <name type="common">Freshwater tardigrade</name>
    <dbReference type="NCBI Taxonomy" id="2072580"/>
    <lineage>
        <taxon>Eukaryota</taxon>
        <taxon>Metazoa</taxon>
        <taxon>Ecdysozoa</taxon>
        <taxon>Tardigrada</taxon>
        <taxon>Eutardigrada</taxon>
        <taxon>Parachela</taxon>
        <taxon>Hypsibioidea</taxon>
        <taxon>Hypsibiidae</taxon>
        <taxon>Hypsibius</taxon>
    </lineage>
</organism>
<comment type="caution">
    <text evidence="4">The sequence shown here is derived from an EMBL/GenBank/DDBJ whole genome shotgun (WGS) entry which is preliminary data.</text>
</comment>
<dbReference type="Proteomes" id="UP000192578">
    <property type="component" value="Unassembled WGS sequence"/>
</dbReference>
<reference evidence="5" key="1">
    <citation type="submission" date="2017-01" db="EMBL/GenBank/DDBJ databases">
        <title>Comparative genomics of anhydrobiosis in the tardigrade Hypsibius dujardini.</title>
        <authorList>
            <person name="Yoshida Y."/>
            <person name="Koutsovoulos G."/>
            <person name="Laetsch D."/>
            <person name="Stevens L."/>
            <person name="Kumar S."/>
            <person name="Horikawa D."/>
            <person name="Ishino K."/>
            <person name="Komine S."/>
            <person name="Tomita M."/>
            <person name="Blaxter M."/>
            <person name="Arakawa K."/>
        </authorList>
    </citation>
    <scope>NUCLEOTIDE SEQUENCE [LARGE SCALE GENOMIC DNA]</scope>
    <source>
        <strain evidence="5">Z151</strain>
    </source>
</reference>
<dbReference type="GO" id="GO:0007411">
    <property type="term" value="P:axon guidance"/>
    <property type="evidence" value="ECO:0007669"/>
    <property type="project" value="TreeGrafter"/>
</dbReference>
<keyword evidence="2" id="KW-0732">Signal</keyword>
<dbReference type="OrthoDB" id="6138780at2759"/>
<feature type="signal peptide" evidence="2">
    <location>
        <begin position="1"/>
        <end position="26"/>
    </location>
</feature>
<dbReference type="InterPro" id="IPR013783">
    <property type="entry name" value="Ig-like_fold"/>
</dbReference>
<name>A0A1W0WTV2_HYPEX</name>
<feature type="domain" description="Ig-like" evidence="3">
    <location>
        <begin position="53"/>
        <end position="153"/>
    </location>
</feature>
<dbReference type="GO" id="GO:0098632">
    <property type="term" value="F:cell-cell adhesion mediator activity"/>
    <property type="evidence" value="ECO:0007669"/>
    <property type="project" value="TreeGrafter"/>
</dbReference>
<evidence type="ECO:0000313" key="5">
    <source>
        <dbReference type="Proteomes" id="UP000192578"/>
    </source>
</evidence>
<dbReference type="GO" id="GO:0007156">
    <property type="term" value="P:homophilic cell adhesion via plasma membrane adhesion molecules"/>
    <property type="evidence" value="ECO:0007669"/>
    <property type="project" value="TreeGrafter"/>
</dbReference>
<gene>
    <name evidence="4" type="ORF">BV898_07254</name>
</gene>
<feature type="domain" description="Ig-like" evidence="3">
    <location>
        <begin position="181"/>
        <end position="276"/>
    </location>
</feature>
<dbReference type="InterPro" id="IPR036179">
    <property type="entry name" value="Ig-like_dom_sf"/>
</dbReference>
<evidence type="ECO:0000256" key="2">
    <source>
        <dbReference type="SAM" id="SignalP"/>
    </source>
</evidence>
<dbReference type="CDD" id="cd00096">
    <property type="entry name" value="Ig"/>
    <property type="match status" value="1"/>
</dbReference>
<dbReference type="SMART" id="SM00408">
    <property type="entry name" value="IGc2"/>
    <property type="match status" value="2"/>
</dbReference>
<dbReference type="GO" id="GO:0030424">
    <property type="term" value="C:axon"/>
    <property type="evidence" value="ECO:0007669"/>
    <property type="project" value="TreeGrafter"/>
</dbReference>